<feature type="coiled-coil region" evidence="5">
    <location>
        <begin position="72"/>
        <end position="106"/>
    </location>
</feature>
<dbReference type="Gene3D" id="3.20.80.10">
    <property type="entry name" value="Regulatory factor, effector binding domain"/>
    <property type="match status" value="1"/>
</dbReference>
<keyword evidence="1" id="KW-0678">Repressor</keyword>
<dbReference type="InterPro" id="IPR009061">
    <property type="entry name" value="DNA-bd_dom_put_sf"/>
</dbReference>
<dbReference type="PANTHER" id="PTHR30204:SF69">
    <property type="entry name" value="MERR-FAMILY TRANSCRIPTIONAL REGULATOR"/>
    <property type="match status" value="1"/>
</dbReference>
<dbReference type="SMART" id="SM00422">
    <property type="entry name" value="HTH_MERR"/>
    <property type="match status" value="1"/>
</dbReference>
<comment type="caution">
    <text evidence="7">The sequence shown here is derived from an EMBL/GenBank/DDBJ whole genome shotgun (WGS) entry which is preliminary data.</text>
</comment>
<evidence type="ECO:0000256" key="1">
    <source>
        <dbReference type="ARBA" id="ARBA00022491"/>
    </source>
</evidence>
<dbReference type="Proteomes" id="UP001597262">
    <property type="component" value="Unassembled WGS sequence"/>
</dbReference>
<dbReference type="Gene3D" id="1.10.1660.10">
    <property type="match status" value="1"/>
</dbReference>
<dbReference type="InterPro" id="IPR011256">
    <property type="entry name" value="Reg_factor_effector_dom_sf"/>
</dbReference>
<evidence type="ECO:0000256" key="2">
    <source>
        <dbReference type="ARBA" id="ARBA00023015"/>
    </source>
</evidence>
<dbReference type="SUPFAM" id="SSF46955">
    <property type="entry name" value="Putative DNA-binding domain"/>
    <property type="match status" value="1"/>
</dbReference>
<keyword evidence="3" id="KW-0238">DNA-binding</keyword>
<keyword evidence="5" id="KW-0175">Coiled coil</keyword>
<keyword evidence="8" id="KW-1185">Reference proteome</keyword>
<reference evidence="8" key="1">
    <citation type="journal article" date="2019" name="Int. J. Syst. Evol. Microbiol.">
        <title>The Global Catalogue of Microorganisms (GCM) 10K type strain sequencing project: providing services to taxonomists for standard genome sequencing and annotation.</title>
        <authorList>
            <consortium name="The Broad Institute Genomics Platform"/>
            <consortium name="The Broad Institute Genome Sequencing Center for Infectious Disease"/>
            <person name="Wu L."/>
            <person name="Ma J."/>
        </authorList>
    </citation>
    <scope>NUCLEOTIDE SEQUENCE [LARGE SCALE GENOMIC DNA]</scope>
    <source>
        <strain evidence="8">CCUG 59189</strain>
    </source>
</reference>
<evidence type="ECO:0000313" key="8">
    <source>
        <dbReference type="Proteomes" id="UP001597262"/>
    </source>
</evidence>
<dbReference type="PROSITE" id="PS50937">
    <property type="entry name" value="HTH_MERR_2"/>
    <property type="match status" value="1"/>
</dbReference>
<keyword evidence="4" id="KW-0804">Transcription</keyword>
<sequence>MSKLFQIDIRTLRYYDEIHLFTPAFVDNVTGYRYYSIEQFERLNTILYLKALNVPLKEIKQFIDQRDIHHILSLLKEQQRRTEEKIREFEQIGQKINNRIQQIEDASKVEDLWENSNNMKSSIFLGQVGLTISVTNLHERNFEEYHALFLFVEPDDPKRLESTTKLLPQQKYLTIRFVGTHADASPDYEKLLAYASGESNNDWNDC</sequence>
<feature type="domain" description="HTH merR-type" evidence="6">
    <location>
        <begin position="1"/>
        <end position="65"/>
    </location>
</feature>
<evidence type="ECO:0000256" key="3">
    <source>
        <dbReference type="ARBA" id="ARBA00023125"/>
    </source>
</evidence>
<gene>
    <name evidence="7" type="ORF">ACFQ3W_05805</name>
</gene>
<dbReference type="EMBL" id="JBHTLM010000003">
    <property type="protein sequence ID" value="MFD1175819.1"/>
    <property type="molecule type" value="Genomic_DNA"/>
</dbReference>
<accession>A0ABW3RTK6</accession>
<evidence type="ECO:0000259" key="6">
    <source>
        <dbReference type="PROSITE" id="PS50937"/>
    </source>
</evidence>
<dbReference type="RefSeq" id="WP_379317566.1">
    <property type="nucleotide sequence ID" value="NZ_JBHTLM010000003.1"/>
</dbReference>
<keyword evidence="2" id="KW-0805">Transcription regulation</keyword>
<name>A0ABW3RTK6_9BACL</name>
<evidence type="ECO:0000256" key="5">
    <source>
        <dbReference type="SAM" id="Coils"/>
    </source>
</evidence>
<dbReference type="SUPFAM" id="SSF55136">
    <property type="entry name" value="Probable bacterial effector-binding domain"/>
    <property type="match status" value="1"/>
</dbReference>
<dbReference type="PANTHER" id="PTHR30204">
    <property type="entry name" value="REDOX-CYCLING DRUG-SENSING TRANSCRIPTIONAL ACTIVATOR SOXR"/>
    <property type="match status" value="1"/>
</dbReference>
<dbReference type="Pfam" id="PF13411">
    <property type="entry name" value="MerR_1"/>
    <property type="match status" value="1"/>
</dbReference>
<evidence type="ECO:0000313" key="7">
    <source>
        <dbReference type="EMBL" id="MFD1175819.1"/>
    </source>
</evidence>
<organism evidence="7 8">
    <name type="scientific">Paenibacillus puldeungensis</name>
    <dbReference type="NCBI Taxonomy" id="696536"/>
    <lineage>
        <taxon>Bacteria</taxon>
        <taxon>Bacillati</taxon>
        <taxon>Bacillota</taxon>
        <taxon>Bacilli</taxon>
        <taxon>Bacillales</taxon>
        <taxon>Paenibacillaceae</taxon>
        <taxon>Paenibacillus</taxon>
    </lineage>
</organism>
<dbReference type="InterPro" id="IPR047057">
    <property type="entry name" value="MerR_fam"/>
</dbReference>
<dbReference type="InterPro" id="IPR000551">
    <property type="entry name" value="MerR-type_HTH_dom"/>
</dbReference>
<evidence type="ECO:0000256" key="4">
    <source>
        <dbReference type="ARBA" id="ARBA00023163"/>
    </source>
</evidence>
<proteinExistence type="predicted"/>
<dbReference type="CDD" id="cd01107">
    <property type="entry name" value="HTH_BmrR"/>
    <property type="match status" value="1"/>
</dbReference>
<protein>
    <submittedName>
        <fullName evidence="7">Helix-turn-helix domain-containing protein</fullName>
    </submittedName>
</protein>